<feature type="region of interest" description="Disordered" evidence="1">
    <location>
        <begin position="1"/>
        <end position="30"/>
    </location>
</feature>
<evidence type="ECO:0000313" key="2">
    <source>
        <dbReference type="EMBL" id="JAC62017.1"/>
    </source>
</evidence>
<protein>
    <submittedName>
        <fullName evidence="2">Uncharacterized protein</fullName>
    </submittedName>
</protein>
<feature type="compositionally biased region" description="Basic and acidic residues" evidence="1">
    <location>
        <begin position="21"/>
        <end position="30"/>
    </location>
</feature>
<feature type="compositionally biased region" description="Basic and acidic residues" evidence="1">
    <location>
        <begin position="1"/>
        <end position="10"/>
    </location>
</feature>
<reference evidence="2" key="1">
    <citation type="submission" date="2014-05" db="EMBL/GenBank/DDBJ databases">
        <title>The transcriptome of the halophilic microalga Tetraselmis sp. GSL018 isolated from the Great Salt Lake, Utah.</title>
        <authorList>
            <person name="Jinkerson R.E."/>
            <person name="D'Adamo S."/>
            <person name="Posewitz M.C."/>
        </authorList>
    </citation>
    <scope>NUCLEOTIDE SEQUENCE</scope>
    <source>
        <strain evidence="2">GSL018</strain>
    </source>
</reference>
<dbReference type="AlphaFoldDB" id="A0A061QMZ4"/>
<feature type="non-terminal residue" evidence="2">
    <location>
        <position position="1"/>
    </location>
</feature>
<accession>A0A061QMZ4</accession>
<sequence>RRKTAQDTHELATASNPQLKDLARTRRDRN</sequence>
<evidence type="ECO:0000256" key="1">
    <source>
        <dbReference type="SAM" id="MobiDB-lite"/>
    </source>
</evidence>
<gene>
    <name evidence="2" type="ORF">TSPGSL018_24539</name>
</gene>
<name>A0A061QMZ4_9CHLO</name>
<organism evidence="2">
    <name type="scientific">Tetraselmis sp. GSL018</name>
    <dbReference type="NCBI Taxonomy" id="582737"/>
    <lineage>
        <taxon>Eukaryota</taxon>
        <taxon>Viridiplantae</taxon>
        <taxon>Chlorophyta</taxon>
        <taxon>core chlorophytes</taxon>
        <taxon>Chlorodendrophyceae</taxon>
        <taxon>Chlorodendrales</taxon>
        <taxon>Chlorodendraceae</taxon>
        <taxon>Tetraselmis</taxon>
    </lineage>
</organism>
<dbReference type="EMBL" id="GBEZ01025030">
    <property type="protein sequence ID" value="JAC62017.1"/>
    <property type="molecule type" value="Transcribed_RNA"/>
</dbReference>
<proteinExistence type="predicted"/>